<keyword evidence="8" id="KW-0902">Two-component regulatory system</keyword>
<evidence type="ECO:0000256" key="2">
    <source>
        <dbReference type="ARBA" id="ARBA00012438"/>
    </source>
</evidence>
<keyword evidence="6 11" id="KW-0418">Kinase</keyword>
<dbReference type="GO" id="GO:0046983">
    <property type="term" value="F:protein dimerization activity"/>
    <property type="evidence" value="ECO:0007669"/>
    <property type="project" value="InterPro"/>
</dbReference>
<dbReference type="STRING" id="1267423.SAMN05216290_3998"/>
<dbReference type="InterPro" id="IPR036890">
    <property type="entry name" value="HATPase_C_sf"/>
</dbReference>
<feature type="transmembrane region" description="Helical" evidence="9">
    <location>
        <begin position="6"/>
        <end position="31"/>
    </location>
</feature>
<dbReference type="GO" id="GO:0000155">
    <property type="term" value="F:phosphorelay sensor kinase activity"/>
    <property type="evidence" value="ECO:0007669"/>
    <property type="project" value="InterPro"/>
</dbReference>
<sequence>MEDFALTELIVGGMSMMFLAAGGVIAFFITYQKRLLNQQLKHREAEKAHQLELLNANFQSQERERNRIGRDLHDEVGALLTTAKLYFRYLDAAQSSEKFEELKDKAMDVLEETIASVRRVSHDMRPVVLERLGLVDAIVDMADKINDSGEVKIVFEHNLTQKLDFEMQLNWYRITQELINNALKHANASVITIRFHEKGNTLIMDYKDDGVGLKNNAVKSGIGLQNIESRLSLMKGKMEFPKGESKGLALSLTSKIALNKTKEND</sequence>
<dbReference type="InterPro" id="IPR050482">
    <property type="entry name" value="Sensor_HK_TwoCompSys"/>
</dbReference>
<dbReference type="RefSeq" id="WP_090261197.1">
    <property type="nucleotide sequence ID" value="NZ_FOIR01000006.1"/>
</dbReference>
<dbReference type="Gene3D" id="1.20.5.1930">
    <property type="match status" value="1"/>
</dbReference>
<dbReference type="PROSITE" id="PS50109">
    <property type="entry name" value="HIS_KIN"/>
    <property type="match status" value="1"/>
</dbReference>
<feature type="domain" description="Histidine kinase" evidence="10">
    <location>
        <begin position="67"/>
        <end position="258"/>
    </location>
</feature>
<accession>A0A1I0RRN2</accession>
<keyword evidence="12" id="KW-1185">Reference proteome</keyword>
<evidence type="ECO:0000313" key="12">
    <source>
        <dbReference type="Proteomes" id="UP000199437"/>
    </source>
</evidence>
<comment type="catalytic activity">
    <reaction evidence="1">
        <text>ATP + protein L-histidine = ADP + protein N-phospho-L-histidine.</text>
        <dbReference type="EC" id="2.7.13.3"/>
    </reaction>
</comment>
<dbReference type="SUPFAM" id="SSF55874">
    <property type="entry name" value="ATPase domain of HSP90 chaperone/DNA topoisomerase II/histidine kinase"/>
    <property type="match status" value="1"/>
</dbReference>
<dbReference type="Proteomes" id="UP000199437">
    <property type="component" value="Unassembled WGS sequence"/>
</dbReference>
<dbReference type="GO" id="GO:0005524">
    <property type="term" value="F:ATP binding"/>
    <property type="evidence" value="ECO:0007669"/>
    <property type="project" value="UniProtKB-KW"/>
</dbReference>
<proteinExistence type="predicted"/>
<dbReference type="EC" id="2.7.13.3" evidence="2"/>
<evidence type="ECO:0000256" key="3">
    <source>
        <dbReference type="ARBA" id="ARBA00022553"/>
    </source>
</evidence>
<keyword evidence="5" id="KW-0547">Nucleotide-binding</keyword>
<dbReference type="GO" id="GO:0016020">
    <property type="term" value="C:membrane"/>
    <property type="evidence" value="ECO:0007669"/>
    <property type="project" value="InterPro"/>
</dbReference>
<dbReference type="InterPro" id="IPR005467">
    <property type="entry name" value="His_kinase_dom"/>
</dbReference>
<dbReference type="Pfam" id="PF07730">
    <property type="entry name" value="HisKA_3"/>
    <property type="match status" value="1"/>
</dbReference>
<keyword evidence="9" id="KW-0812">Transmembrane</keyword>
<dbReference type="InterPro" id="IPR011712">
    <property type="entry name" value="Sig_transdc_His_kin_sub3_dim/P"/>
</dbReference>
<keyword evidence="9" id="KW-1133">Transmembrane helix</keyword>
<keyword evidence="4" id="KW-0808">Transferase</keyword>
<dbReference type="PANTHER" id="PTHR24421">
    <property type="entry name" value="NITRATE/NITRITE SENSOR PROTEIN NARX-RELATED"/>
    <property type="match status" value="1"/>
</dbReference>
<dbReference type="EMBL" id="FOIR01000006">
    <property type="protein sequence ID" value="SEW43881.1"/>
    <property type="molecule type" value="Genomic_DNA"/>
</dbReference>
<organism evidence="11 12">
    <name type="scientific">Roseivirga pacifica</name>
    <dbReference type="NCBI Taxonomy" id="1267423"/>
    <lineage>
        <taxon>Bacteria</taxon>
        <taxon>Pseudomonadati</taxon>
        <taxon>Bacteroidota</taxon>
        <taxon>Cytophagia</taxon>
        <taxon>Cytophagales</taxon>
        <taxon>Roseivirgaceae</taxon>
        <taxon>Roseivirga</taxon>
    </lineage>
</organism>
<evidence type="ECO:0000256" key="8">
    <source>
        <dbReference type="ARBA" id="ARBA00023012"/>
    </source>
</evidence>
<dbReference type="InterPro" id="IPR003594">
    <property type="entry name" value="HATPase_dom"/>
</dbReference>
<evidence type="ECO:0000256" key="6">
    <source>
        <dbReference type="ARBA" id="ARBA00022777"/>
    </source>
</evidence>
<gene>
    <name evidence="11" type="ORF">SAMN05216290_3998</name>
</gene>
<evidence type="ECO:0000256" key="1">
    <source>
        <dbReference type="ARBA" id="ARBA00000085"/>
    </source>
</evidence>
<dbReference type="OrthoDB" id="9760839at2"/>
<evidence type="ECO:0000256" key="4">
    <source>
        <dbReference type="ARBA" id="ARBA00022679"/>
    </source>
</evidence>
<dbReference type="AlphaFoldDB" id="A0A1I0RRN2"/>
<dbReference type="CDD" id="cd16917">
    <property type="entry name" value="HATPase_UhpB-NarQ-NarX-like"/>
    <property type="match status" value="1"/>
</dbReference>
<dbReference type="Pfam" id="PF02518">
    <property type="entry name" value="HATPase_c"/>
    <property type="match status" value="1"/>
</dbReference>
<name>A0A1I0RRN2_9BACT</name>
<dbReference type="Gene3D" id="3.30.565.10">
    <property type="entry name" value="Histidine kinase-like ATPase, C-terminal domain"/>
    <property type="match status" value="1"/>
</dbReference>
<evidence type="ECO:0000256" key="5">
    <source>
        <dbReference type="ARBA" id="ARBA00022741"/>
    </source>
</evidence>
<evidence type="ECO:0000259" key="10">
    <source>
        <dbReference type="PROSITE" id="PS50109"/>
    </source>
</evidence>
<evidence type="ECO:0000256" key="9">
    <source>
        <dbReference type="SAM" id="Phobius"/>
    </source>
</evidence>
<keyword evidence="9" id="KW-0472">Membrane</keyword>
<evidence type="ECO:0000313" key="11">
    <source>
        <dbReference type="EMBL" id="SEW43881.1"/>
    </source>
</evidence>
<dbReference type="PANTHER" id="PTHR24421:SF10">
    <property type="entry name" value="NITRATE_NITRITE SENSOR PROTEIN NARQ"/>
    <property type="match status" value="1"/>
</dbReference>
<evidence type="ECO:0000256" key="7">
    <source>
        <dbReference type="ARBA" id="ARBA00022840"/>
    </source>
</evidence>
<keyword evidence="3" id="KW-0597">Phosphoprotein</keyword>
<dbReference type="GeneID" id="99988663"/>
<protein>
    <recommendedName>
        <fullName evidence="2">histidine kinase</fullName>
        <ecNumber evidence="2">2.7.13.3</ecNumber>
    </recommendedName>
</protein>
<reference evidence="12" key="1">
    <citation type="submission" date="2016-10" db="EMBL/GenBank/DDBJ databases">
        <authorList>
            <person name="Varghese N."/>
            <person name="Submissions S."/>
        </authorList>
    </citation>
    <scope>NUCLEOTIDE SEQUENCE [LARGE SCALE GENOMIC DNA]</scope>
    <source>
        <strain evidence="12">CGMCC 1.12402</strain>
    </source>
</reference>
<keyword evidence="7" id="KW-0067">ATP-binding</keyword>